<dbReference type="PANTHER" id="PTHR12652:SF50">
    <property type="entry name" value="PEROXIN 11"/>
    <property type="match status" value="1"/>
</dbReference>
<dbReference type="InterPro" id="IPR008733">
    <property type="entry name" value="PEX11"/>
</dbReference>
<dbReference type="AlphaFoldDB" id="A0A6V7L0D7"/>
<name>A0A6V7L0D7_9HYME</name>
<protein>
    <recommendedName>
        <fullName evidence="6">Peroxisomal membrane protein 11B</fullName>
    </recommendedName>
</protein>
<keyword evidence="3" id="KW-0576">Peroxisome</keyword>
<evidence type="ECO:0000256" key="2">
    <source>
        <dbReference type="ARBA" id="ARBA00023136"/>
    </source>
</evidence>
<evidence type="ECO:0000313" key="5">
    <source>
        <dbReference type="EMBL" id="CAD1568616.1"/>
    </source>
</evidence>
<dbReference type="GO" id="GO:0005778">
    <property type="term" value="C:peroxisomal membrane"/>
    <property type="evidence" value="ECO:0007669"/>
    <property type="project" value="UniProtKB-SubCell"/>
</dbReference>
<keyword evidence="2" id="KW-0472">Membrane</keyword>
<sequence>MIWLARTGLIRFNLQKWTDRANKFWLCTIVMNLIRDLYEIVQFIESNSLARGAKINFAAKNMRHQYTSLLKNHRGVVLDTIKNGCDLFIPMTALGYTKFKPGTIGILGLVSSAIGLYCLIDPLAKLTPA</sequence>
<keyword evidence="1" id="KW-0962">Peroxisome biogenesis</keyword>
<comment type="subcellular location">
    <subcellularLocation>
        <location evidence="4">Peroxisome membrane</location>
    </subcellularLocation>
</comment>
<gene>
    <name evidence="5" type="ORF">BBRV_LOCUS91029</name>
</gene>
<dbReference type="Pfam" id="PF05648">
    <property type="entry name" value="PEX11"/>
    <property type="match status" value="1"/>
</dbReference>
<evidence type="ECO:0000256" key="4">
    <source>
        <dbReference type="ARBA" id="ARBA00046271"/>
    </source>
</evidence>
<dbReference type="GO" id="GO:0016559">
    <property type="term" value="P:peroxisome fission"/>
    <property type="evidence" value="ECO:0007669"/>
    <property type="project" value="InterPro"/>
</dbReference>
<organism evidence="5">
    <name type="scientific">Bracon brevicornis</name>
    <dbReference type="NCBI Taxonomy" id="1563983"/>
    <lineage>
        <taxon>Eukaryota</taxon>
        <taxon>Metazoa</taxon>
        <taxon>Ecdysozoa</taxon>
        <taxon>Arthropoda</taxon>
        <taxon>Hexapoda</taxon>
        <taxon>Insecta</taxon>
        <taxon>Pterygota</taxon>
        <taxon>Neoptera</taxon>
        <taxon>Endopterygota</taxon>
        <taxon>Hymenoptera</taxon>
        <taxon>Apocrita</taxon>
        <taxon>Ichneumonoidea</taxon>
        <taxon>Braconidae</taxon>
        <taxon>Braconinae</taxon>
        <taxon>Bracon</taxon>
    </lineage>
</organism>
<accession>A0A6V7L0D7</accession>
<dbReference type="EMBL" id="CADCXW020000327">
    <property type="protein sequence ID" value="CAD1568616.1"/>
    <property type="molecule type" value="Genomic_DNA"/>
</dbReference>
<proteinExistence type="predicted"/>
<dbReference type="PANTHER" id="PTHR12652">
    <property type="entry name" value="PEROXISOMAL BIOGENESIS FACTOR 11"/>
    <property type="match status" value="1"/>
</dbReference>
<reference evidence="5" key="1">
    <citation type="submission" date="2020-07" db="EMBL/GenBank/DDBJ databases">
        <authorList>
            <person name="Ferguson B K."/>
        </authorList>
    </citation>
    <scope>NUCLEOTIDE SEQUENCE</scope>
    <source>
        <strain evidence="5">L06</strain>
    </source>
</reference>
<evidence type="ECO:0000256" key="3">
    <source>
        <dbReference type="ARBA" id="ARBA00023140"/>
    </source>
</evidence>
<evidence type="ECO:0008006" key="6">
    <source>
        <dbReference type="Google" id="ProtNLM"/>
    </source>
</evidence>
<evidence type="ECO:0000256" key="1">
    <source>
        <dbReference type="ARBA" id="ARBA00022593"/>
    </source>
</evidence>